<dbReference type="SUPFAM" id="SSF47240">
    <property type="entry name" value="Ferritin-like"/>
    <property type="match status" value="1"/>
</dbReference>
<protein>
    <submittedName>
        <fullName evidence="2">Ferritin-like domain-containing protein</fullName>
    </submittedName>
</protein>
<keyword evidence="3" id="KW-1185">Reference proteome</keyword>
<dbReference type="PANTHER" id="PTHR30565:SF9">
    <property type="entry name" value="PROTEIN YCIF"/>
    <property type="match status" value="1"/>
</dbReference>
<reference evidence="2 3" key="1">
    <citation type="submission" date="2021-05" db="EMBL/GenBank/DDBJ databases">
        <title>A Polyphasic approach of four new species of the genus Ohtaekwangia: Ohtaekwangia histidinii sp. nov., Ohtaekwangia cretensis sp. nov., Ohtaekwangia indiensis sp. nov., Ohtaekwangia reichenbachii sp. nov. from diverse environment.</title>
        <authorList>
            <person name="Octaviana S."/>
        </authorList>
    </citation>
    <scope>NUCLEOTIDE SEQUENCE [LARGE SCALE GENOMIC DNA]</scope>
    <source>
        <strain evidence="2 3">PWU20</strain>
    </source>
</reference>
<dbReference type="CDD" id="cd07909">
    <property type="entry name" value="YciF"/>
    <property type="match status" value="1"/>
</dbReference>
<evidence type="ECO:0000313" key="3">
    <source>
        <dbReference type="Proteomes" id="UP000772618"/>
    </source>
</evidence>
<feature type="region of interest" description="Disordered" evidence="1">
    <location>
        <begin position="1"/>
        <end position="43"/>
    </location>
</feature>
<dbReference type="EMBL" id="JAHESD010000017">
    <property type="protein sequence ID" value="MBT1703599.1"/>
    <property type="molecule type" value="Genomic_DNA"/>
</dbReference>
<comment type="caution">
    <text evidence="2">The sequence shown here is derived from an EMBL/GenBank/DDBJ whole genome shotgun (WGS) entry which is preliminary data.</text>
</comment>
<organism evidence="2 3">
    <name type="scientific">Chryseosolibacter indicus</name>
    <dbReference type="NCBI Taxonomy" id="2782351"/>
    <lineage>
        <taxon>Bacteria</taxon>
        <taxon>Pseudomonadati</taxon>
        <taxon>Bacteroidota</taxon>
        <taxon>Cytophagia</taxon>
        <taxon>Cytophagales</taxon>
        <taxon>Chryseotaleaceae</taxon>
        <taxon>Chryseosolibacter</taxon>
    </lineage>
</organism>
<accession>A0ABS5VQ77</accession>
<dbReference type="InterPro" id="IPR010287">
    <property type="entry name" value="DUF892_YciF-like"/>
</dbReference>
<evidence type="ECO:0000256" key="1">
    <source>
        <dbReference type="SAM" id="MobiDB-lite"/>
    </source>
</evidence>
<dbReference type="InterPro" id="IPR047114">
    <property type="entry name" value="YciF"/>
</dbReference>
<dbReference type="Pfam" id="PF05974">
    <property type="entry name" value="DUF892"/>
    <property type="match status" value="1"/>
</dbReference>
<feature type="region of interest" description="Disordered" evidence="1">
    <location>
        <begin position="198"/>
        <end position="226"/>
    </location>
</feature>
<dbReference type="PANTHER" id="PTHR30565">
    <property type="entry name" value="PROTEIN YCIF"/>
    <property type="match status" value="1"/>
</dbReference>
<gene>
    <name evidence="2" type="ORF">KK060_09935</name>
</gene>
<name>A0ABS5VQ77_9BACT</name>
<feature type="compositionally biased region" description="Basic residues" evidence="1">
    <location>
        <begin position="1"/>
        <end position="10"/>
    </location>
</feature>
<evidence type="ECO:0000313" key="2">
    <source>
        <dbReference type="EMBL" id="MBT1703599.1"/>
    </source>
</evidence>
<dbReference type="InterPro" id="IPR012347">
    <property type="entry name" value="Ferritin-like"/>
</dbReference>
<dbReference type="Gene3D" id="1.20.1260.10">
    <property type="match status" value="1"/>
</dbReference>
<sequence length="226" mass="24621">MAQAKTKSRAKTGAAKKQSARKPVAAKKTAPKPKAKAKAKEDKKGSLLEEFFMDSLKDIYWAEKALTKALPKMSKSATSPQLKEALDNHLEETLGQIERLEKVFEMMGKKAQGKKCEAMQGLVEEGEEIMAETKDDSSTRDAALIIAAQKVEHYEIATYGGLVQLAKTMNNSKVANVLASILSEEKKADELLTRIAEQGGVNEEASEEEGEKSGSVKDSILSVFSK</sequence>
<dbReference type="RefSeq" id="WP_254153562.1">
    <property type="nucleotide sequence ID" value="NZ_JAHESD010000017.1"/>
</dbReference>
<dbReference type="Proteomes" id="UP000772618">
    <property type="component" value="Unassembled WGS sequence"/>
</dbReference>
<proteinExistence type="predicted"/>
<dbReference type="InterPro" id="IPR009078">
    <property type="entry name" value="Ferritin-like_SF"/>
</dbReference>